<dbReference type="Proteomes" id="UP000011124">
    <property type="component" value="Chromosome"/>
</dbReference>
<dbReference type="GO" id="GO:0005737">
    <property type="term" value="C:cytoplasm"/>
    <property type="evidence" value="ECO:0007669"/>
    <property type="project" value="TreeGrafter"/>
</dbReference>
<dbReference type="InterPro" id="IPR001509">
    <property type="entry name" value="Epimerase_deHydtase"/>
</dbReference>
<keyword evidence="8" id="KW-1185">Reference proteome</keyword>
<dbReference type="EMBL" id="CP002637">
    <property type="protein sequence ID" value="AEB99513.1"/>
    <property type="molecule type" value="Genomic_DNA"/>
</dbReference>
<name>F4EYV6_SELS3</name>
<evidence type="ECO:0000313" key="8">
    <source>
        <dbReference type="Proteomes" id="UP000011124"/>
    </source>
</evidence>
<dbReference type="AlphaFoldDB" id="F4EYV6"/>
<keyword evidence="5" id="KW-0812">Transmembrane</keyword>
<keyword evidence="5" id="KW-1133">Transmembrane helix</keyword>
<evidence type="ECO:0000256" key="4">
    <source>
        <dbReference type="ARBA" id="ARBA00023239"/>
    </source>
</evidence>
<sequence>MERRTFLNSPVLDEDMQDIYARGLDWQKLRGKTVLLTGATGMLASYVAFFLVYLNEERAMGMRLLLHVRNEEKARARFGEYADAPYISLVQHDLREPWQIEGAVDFIIHAASLANPAYYKTMPVEVAEPNVLGTYYLLRLAREKRTQSFLFFSSGDVYGKMQEGAGEIHEADIGAADPLDLLSCYGGSKRMGETWCRLFSVEYDVNAKIARIAHTYAPTMDIESDPRVFSSFMKCVSAGTDIVMHSDGSACRPFCYIADAVSAFFLILFEGASGEAYNVSNDRAFLSIRELAEILVKLRPELSLKVIAKERPKGAAYLENNFNKANLPSADKLRELGWQCRFDAAAGFARVWRYLRDVQTSCQASGKRVE</sequence>
<keyword evidence="3" id="KW-0520">NAD</keyword>
<reference evidence="7 8" key="1">
    <citation type="submission" date="2011-04" db="EMBL/GenBank/DDBJ databases">
        <title>The complete genome of Selenomonas sputigena DSM 20758.</title>
        <authorList>
            <consortium name="US DOE Joint Genome Institute (JGI-PGF)"/>
            <person name="Lucas S."/>
            <person name="Copeland A."/>
            <person name="Lapidus A."/>
            <person name="Bruce D."/>
            <person name="Goodwin L."/>
            <person name="Pitluck S."/>
            <person name="Peters L."/>
            <person name="Kyrpides N."/>
            <person name="Mavromatis K."/>
            <person name="Ivanova N."/>
            <person name="Ovchinnikova G."/>
            <person name="Teshima H."/>
            <person name="Detter J.C."/>
            <person name="Tapia R."/>
            <person name="Han C."/>
            <person name="Land M."/>
            <person name="Hauser L."/>
            <person name="Markowitz V."/>
            <person name="Cheng J.-F."/>
            <person name="Hugenholtz P."/>
            <person name="Woyke T."/>
            <person name="Wu D."/>
            <person name="Gronow S."/>
            <person name="Wellnitz S."/>
            <person name="Schneider S."/>
            <person name="Klenk H.-P."/>
            <person name="Eisen J.A."/>
        </authorList>
    </citation>
    <scope>NUCLEOTIDE SEQUENCE [LARGE SCALE GENOMIC DNA]</scope>
    <source>
        <strain evidence="8">ATCC 35185 / DSM 20758 / VPI D19B-28</strain>
    </source>
</reference>
<proteinExistence type="predicted"/>
<dbReference type="SUPFAM" id="SSF51735">
    <property type="entry name" value="NAD(P)-binding Rossmann-fold domains"/>
    <property type="match status" value="1"/>
</dbReference>
<keyword evidence="5" id="KW-0472">Membrane</keyword>
<dbReference type="PANTHER" id="PTHR43078:SF6">
    <property type="entry name" value="UDP-GLUCURONIC ACID DECARBOXYLASE 1"/>
    <property type="match status" value="1"/>
</dbReference>
<dbReference type="PANTHER" id="PTHR43078">
    <property type="entry name" value="UDP-GLUCURONIC ACID DECARBOXYLASE-RELATED"/>
    <property type="match status" value="1"/>
</dbReference>
<evidence type="ECO:0000256" key="3">
    <source>
        <dbReference type="ARBA" id="ARBA00023027"/>
    </source>
</evidence>
<keyword evidence="2" id="KW-0210">Decarboxylase</keyword>
<evidence type="ECO:0000259" key="6">
    <source>
        <dbReference type="Pfam" id="PF01370"/>
    </source>
</evidence>
<evidence type="ECO:0000256" key="5">
    <source>
        <dbReference type="SAM" id="Phobius"/>
    </source>
</evidence>
<evidence type="ECO:0000313" key="7">
    <source>
        <dbReference type="EMBL" id="AEB99513.1"/>
    </source>
</evidence>
<dbReference type="GO" id="GO:0070403">
    <property type="term" value="F:NAD+ binding"/>
    <property type="evidence" value="ECO:0007669"/>
    <property type="project" value="InterPro"/>
</dbReference>
<dbReference type="InterPro" id="IPR036291">
    <property type="entry name" value="NAD(P)-bd_dom_sf"/>
</dbReference>
<dbReference type="Pfam" id="PF01370">
    <property type="entry name" value="Epimerase"/>
    <property type="match status" value="1"/>
</dbReference>
<dbReference type="RefSeq" id="WP_013740610.1">
    <property type="nucleotide sequence ID" value="NC_015437.1"/>
</dbReference>
<dbReference type="HOGENOM" id="CLU_007383_4_0_9"/>
<evidence type="ECO:0000256" key="1">
    <source>
        <dbReference type="ARBA" id="ARBA00001911"/>
    </source>
</evidence>
<accession>F4EYV6</accession>
<dbReference type="GO" id="GO:0048040">
    <property type="term" value="F:UDP-glucuronate decarboxylase activity"/>
    <property type="evidence" value="ECO:0007669"/>
    <property type="project" value="TreeGrafter"/>
</dbReference>
<gene>
    <name evidence="7" type="ordered locus">Selsp_0541</name>
</gene>
<organism evidence="7 8">
    <name type="scientific">Selenomonas sputigena (strain ATCC 35185 / DSM 20758 / CCUG 44933 / VPI D19B-28)</name>
    <dbReference type="NCBI Taxonomy" id="546271"/>
    <lineage>
        <taxon>Bacteria</taxon>
        <taxon>Bacillati</taxon>
        <taxon>Bacillota</taxon>
        <taxon>Negativicutes</taxon>
        <taxon>Selenomonadales</taxon>
        <taxon>Selenomonadaceae</taxon>
        <taxon>Selenomonas</taxon>
    </lineage>
</organism>
<evidence type="ECO:0000256" key="2">
    <source>
        <dbReference type="ARBA" id="ARBA00022793"/>
    </source>
</evidence>
<comment type="cofactor">
    <cofactor evidence="1">
        <name>NAD(+)</name>
        <dbReference type="ChEBI" id="CHEBI:57540"/>
    </cofactor>
</comment>
<protein>
    <submittedName>
        <fullName evidence="7">NAD-dependent epimerase/dehydratase</fullName>
    </submittedName>
</protein>
<dbReference type="KEGG" id="ssg:Selsp_0541"/>
<keyword evidence="4" id="KW-0456">Lyase</keyword>
<feature type="domain" description="NAD-dependent epimerase/dehydratase" evidence="6">
    <location>
        <begin position="34"/>
        <end position="279"/>
    </location>
</feature>
<feature type="transmembrane region" description="Helical" evidence="5">
    <location>
        <begin position="34"/>
        <end position="54"/>
    </location>
</feature>
<dbReference type="GO" id="GO:0042732">
    <property type="term" value="P:D-xylose metabolic process"/>
    <property type="evidence" value="ECO:0007669"/>
    <property type="project" value="InterPro"/>
</dbReference>
<dbReference type="Gene3D" id="3.40.50.720">
    <property type="entry name" value="NAD(P)-binding Rossmann-like Domain"/>
    <property type="match status" value="1"/>
</dbReference>
<dbReference type="InterPro" id="IPR044516">
    <property type="entry name" value="UXS-like"/>
</dbReference>